<dbReference type="SUPFAM" id="SSF52833">
    <property type="entry name" value="Thioredoxin-like"/>
    <property type="match status" value="1"/>
</dbReference>
<dbReference type="GO" id="GO:1990904">
    <property type="term" value="C:ribonucleoprotein complex"/>
    <property type="evidence" value="ECO:0007669"/>
    <property type="project" value="UniProtKB-KW"/>
</dbReference>
<comment type="subcellular location">
    <subcellularLocation>
        <location evidence="1">Mitochondrion</location>
    </subcellularLocation>
</comment>
<keyword evidence="4" id="KW-0496">Mitochondrion</keyword>
<dbReference type="InterPro" id="IPR007741">
    <property type="entry name" value="Ribosomal_mL43/mS25/NADH_DH"/>
</dbReference>
<reference evidence="9 10" key="1">
    <citation type="journal article" date="2024" name="BMC Genomics">
        <title>De novo assembly and annotation of Popillia japonica's genome with initial clues to its potential as an invasive pest.</title>
        <authorList>
            <person name="Cucini C."/>
            <person name="Boschi S."/>
            <person name="Funari R."/>
            <person name="Cardaioli E."/>
            <person name="Iannotti N."/>
            <person name="Marturano G."/>
            <person name="Paoli F."/>
            <person name="Bruttini M."/>
            <person name="Carapelli A."/>
            <person name="Frati F."/>
            <person name="Nardi F."/>
        </authorList>
    </citation>
    <scope>NUCLEOTIDE SEQUENCE [LARGE SCALE GENOMIC DNA]</scope>
    <source>
        <strain evidence="9">DMR45628</strain>
    </source>
</reference>
<evidence type="ECO:0000256" key="4">
    <source>
        <dbReference type="ARBA" id="ARBA00023128"/>
    </source>
</evidence>
<protein>
    <recommendedName>
        <fullName evidence="6">Small ribosomal subunit protein mS25</fullName>
    </recommendedName>
    <alternativeName>
        <fullName evidence="7">28S ribosomal protein S25, mitochondrial</fullName>
    </alternativeName>
</protein>
<dbReference type="GO" id="GO:0005840">
    <property type="term" value="C:ribosome"/>
    <property type="evidence" value="ECO:0007669"/>
    <property type="project" value="UniProtKB-KW"/>
</dbReference>
<evidence type="ECO:0000313" key="10">
    <source>
        <dbReference type="Proteomes" id="UP001458880"/>
    </source>
</evidence>
<proteinExistence type="inferred from homology"/>
<evidence type="ECO:0000256" key="5">
    <source>
        <dbReference type="ARBA" id="ARBA00023274"/>
    </source>
</evidence>
<evidence type="ECO:0000256" key="6">
    <source>
        <dbReference type="ARBA" id="ARBA00035139"/>
    </source>
</evidence>
<evidence type="ECO:0000313" key="9">
    <source>
        <dbReference type="EMBL" id="KAK9737634.1"/>
    </source>
</evidence>
<accession>A0AAW1LTH5</accession>
<dbReference type="GO" id="GO:0003735">
    <property type="term" value="F:structural constituent of ribosome"/>
    <property type="evidence" value="ECO:0007669"/>
    <property type="project" value="InterPro"/>
</dbReference>
<feature type="domain" description="Ribosomal protein/NADH dehydrogenase" evidence="8">
    <location>
        <begin position="37"/>
        <end position="110"/>
    </location>
</feature>
<evidence type="ECO:0000256" key="7">
    <source>
        <dbReference type="ARBA" id="ARBA00035369"/>
    </source>
</evidence>
<dbReference type="PANTHER" id="PTHR13274:SF2">
    <property type="entry name" value="SMALL RIBOSOMAL SUBUNIT PROTEIN MS25"/>
    <property type="match status" value="1"/>
</dbReference>
<evidence type="ECO:0000256" key="3">
    <source>
        <dbReference type="ARBA" id="ARBA00022980"/>
    </source>
</evidence>
<comment type="similarity">
    <text evidence="2">Belongs to the mitochondrion-specific ribosomal protein mS25 family.</text>
</comment>
<organism evidence="9 10">
    <name type="scientific">Popillia japonica</name>
    <name type="common">Japanese beetle</name>
    <dbReference type="NCBI Taxonomy" id="7064"/>
    <lineage>
        <taxon>Eukaryota</taxon>
        <taxon>Metazoa</taxon>
        <taxon>Ecdysozoa</taxon>
        <taxon>Arthropoda</taxon>
        <taxon>Hexapoda</taxon>
        <taxon>Insecta</taxon>
        <taxon>Pterygota</taxon>
        <taxon>Neoptera</taxon>
        <taxon>Endopterygota</taxon>
        <taxon>Coleoptera</taxon>
        <taxon>Polyphaga</taxon>
        <taxon>Scarabaeiformia</taxon>
        <taxon>Scarabaeidae</taxon>
        <taxon>Rutelinae</taxon>
        <taxon>Popillia</taxon>
    </lineage>
</organism>
<dbReference type="Proteomes" id="UP001458880">
    <property type="component" value="Unassembled WGS sequence"/>
</dbReference>
<name>A0AAW1LTH5_POPJA</name>
<keyword evidence="10" id="KW-1185">Reference proteome</keyword>
<keyword evidence="5" id="KW-0687">Ribonucleoprotein</keyword>
<dbReference type="EMBL" id="JASPKY010000097">
    <property type="protein sequence ID" value="KAK9737634.1"/>
    <property type="molecule type" value="Genomic_DNA"/>
</dbReference>
<keyword evidence="3 9" id="KW-0689">Ribosomal protein</keyword>
<comment type="caution">
    <text evidence="9">The sequence shown here is derived from an EMBL/GenBank/DDBJ whole genome shotgun (WGS) entry which is preliminary data.</text>
</comment>
<dbReference type="InterPro" id="IPR040049">
    <property type="entry name" value="Ribosomal_mS25/mL61"/>
</dbReference>
<dbReference type="Pfam" id="PF05047">
    <property type="entry name" value="L51_S25_CI-B8"/>
    <property type="match status" value="1"/>
</dbReference>
<dbReference type="InterPro" id="IPR036249">
    <property type="entry name" value="Thioredoxin-like_sf"/>
</dbReference>
<dbReference type="SMART" id="SM00916">
    <property type="entry name" value="L51_S25_CI-B8"/>
    <property type="match status" value="1"/>
</dbReference>
<dbReference type="Gene3D" id="3.40.30.10">
    <property type="entry name" value="Glutaredoxin"/>
    <property type="match status" value="1"/>
</dbReference>
<evidence type="ECO:0000256" key="1">
    <source>
        <dbReference type="ARBA" id="ARBA00004173"/>
    </source>
</evidence>
<dbReference type="GO" id="GO:0005739">
    <property type="term" value="C:mitochondrion"/>
    <property type="evidence" value="ECO:0007669"/>
    <property type="project" value="UniProtKB-SubCell"/>
</dbReference>
<dbReference type="AlphaFoldDB" id="A0AAW1LTH5"/>
<evidence type="ECO:0000259" key="8">
    <source>
        <dbReference type="SMART" id="SM00916"/>
    </source>
</evidence>
<dbReference type="FunFam" id="3.40.30.10:FF:000247">
    <property type="entry name" value="28S ribosomal protein S25, mitochondrial"/>
    <property type="match status" value="1"/>
</dbReference>
<sequence>MPFMKGRAPIRRTLQYLEAGKLILKDQIKILTVNYNIYGDHHRGARQFVFWYLPQIQYGNANVQICTFKNLTPSPFIKCFYDTGHQMLIDIHNKTKEEIYEHLIKVIGKTKEVLDAETIAREKKDNPANFGIACEKACICEIPGQIPCPGVCPLPKHMRGKFKYAKDA</sequence>
<gene>
    <name evidence="9" type="ORF">QE152_g10514</name>
</gene>
<dbReference type="PANTHER" id="PTHR13274">
    <property type="entry name" value="MITOCHONDRIAL RIBOSOMAL PROTEIN S25"/>
    <property type="match status" value="1"/>
</dbReference>
<evidence type="ECO:0000256" key="2">
    <source>
        <dbReference type="ARBA" id="ARBA00008046"/>
    </source>
</evidence>